<dbReference type="Gene3D" id="3.30.70.100">
    <property type="match status" value="1"/>
</dbReference>
<keyword evidence="2" id="KW-0560">Oxidoreductase</keyword>
<keyword evidence="3" id="KW-1185">Reference proteome</keyword>
<evidence type="ECO:0000259" key="1">
    <source>
        <dbReference type="PROSITE" id="PS51725"/>
    </source>
</evidence>
<dbReference type="GO" id="GO:0004497">
    <property type="term" value="F:monooxygenase activity"/>
    <property type="evidence" value="ECO:0007669"/>
    <property type="project" value="UniProtKB-KW"/>
</dbReference>
<name>A0A1C6RKZ3_9ACTN</name>
<proteinExistence type="predicted"/>
<dbReference type="SUPFAM" id="SSF54909">
    <property type="entry name" value="Dimeric alpha+beta barrel"/>
    <property type="match status" value="1"/>
</dbReference>
<dbReference type="RefSeq" id="WP_091638666.1">
    <property type="nucleotide sequence ID" value="NZ_FMHW01000002.1"/>
</dbReference>
<dbReference type="PROSITE" id="PS51725">
    <property type="entry name" value="ABM"/>
    <property type="match status" value="1"/>
</dbReference>
<dbReference type="AlphaFoldDB" id="A0A1C6RKZ3"/>
<dbReference type="Pfam" id="PF03992">
    <property type="entry name" value="ABM"/>
    <property type="match status" value="1"/>
</dbReference>
<evidence type="ECO:0000313" key="2">
    <source>
        <dbReference type="EMBL" id="SCL17830.1"/>
    </source>
</evidence>
<accession>A0A1C6RKZ3</accession>
<evidence type="ECO:0000313" key="3">
    <source>
        <dbReference type="Proteomes" id="UP000198959"/>
    </source>
</evidence>
<organism evidence="2 3">
    <name type="scientific">Micromonospora pallida</name>
    <dbReference type="NCBI Taxonomy" id="145854"/>
    <lineage>
        <taxon>Bacteria</taxon>
        <taxon>Bacillati</taxon>
        <taxon>Actinomycetota</taxon>
        <taxon>Actinomycetes</taxon>
        <taxon>Micromonosporales</taxon>
        <taxon>Micromonosporaceae</taxon>
        <taxon>Micromonospora</taxon>
    </lineage>
</organism>
<dbReference type="EMBL" id="FMHW01000002">
    <property type="protein sequence ID" value="SCL17830.1"/>
    <property type="molecule type" value="Genomic_DNA"/>
</dbReference>
<dbReference type="Proteomes" id="UP000198959">
    <property type="component" value="Unassembled WGS sequence"/>
</dbReference>
<reference evidence="3" key="1">
    <citation type="submission" date="2016-06" db="EMBL/GenBank/DDBJ databases">
        <authorList>
            <person name="Varghese N."/>
            <person name="Submissions Spin"/>
        </authorList>
    </citation>
    <scope>NUCLEOTIDE SEQUENCE [LARGE SCALE GENOMIC DNA]</scope>
    <source>
        <strain evidence="3">DSM 43817</strain>
    </source>
</reference>
<dbReference type="OrthoDB" id="1493813at2"/>
<keyword evidence="2" id="KW-0503">Monooxygenase</keyword>
<dbReference type="InterPro" id="IPR007138">
    <property type="entry name" value="ABM_dom"/>
</dbReference>
<feature type="domain" description="ABM" evidence="1">
    <location>
        <begin position="16"/>
        <end position="105"/>
    </location>
</feature>
<dbReference type="InterPro" id="IPR011008">
    <property type="entry name" value="Dimeric_a/b-barrel"/>
</dbReference>
<gene>
    <name evidence="2" type="ORF">GA0074692_0263</name>
</gene>
<dbReference type="STRING" id="145854.GA0074692_0263"/>
<protein>
    <submittedName>
        <fullName evidence="2">Antibiotic biosynthesis monooxygenase</fullName>
    </submittedName>
</protein>
<sequence length="122" mass="13558">MSTTPHTVISTDADLVTLINVFTVLPDRQAELVAALDRTTKDFFATVPGFRSANVHASQDGTRVVNYAQWASAAHFQAMLRMPEARPHLTEIGTLIEHSDPKLYDLRSIHHPDPDPSLRGDR</sequence>